<dbReference type="Proteomes" id="UP000485621">
    <property type="component" value="Unassembled WGS sequence"/>
</dbReference>
<organism evidence="1">
    <name type="scientific">candidate division CPR1 bacterium ADurb.Bin160</name>
    <dbReference type="NCBI Taxonomy" id="1852826"/>
    <lineage>
        <taxon>Bacteria</taxon>
        <taxon>candidate division CPR1</taxon>
    </lineage>
</organism>
<proteinExistence type="predicted"/>
<sequence length="46" mass="5606">MLLNSKELDIIFFYLEEATQNYKNHGCVDINEKIFEHWSDMEKKKI</sequence>
<gene>
    <name evidence="1" type="ORF">BWY04_01388</name>
</gene>
<protein>
    <submittedName>
        <fullName evidence="1">Uncharacterized protein</fullName>
    </submittedName>
</protein>
<dbReference type="AlphaFoldDB" id="A0A1V5ZJH1"/>
<comment type="caution">
    <text evidence="1">The sequence shown here is derived from an EMBL/GenBank/DDBJ whole genome shotgun (WGS) entry which is preliminary data.</text>
</comment>
<name>A0A1V5ZJH1_9BACT</name>
<reference evidence="1" key="1">
    <citation type="submission" date="2017-02" db="EMBL/GenBank/DDBJ databases">
        <title>Delving into the versatile metabolic prowess of the omnipresent phylum Bacteroidetes.</title>
        <authorList>
            <person name="Nobu M.K."/>
            <person name="Mei R."/>
            <person name="Narihiro T."/>
            <person name="Kuroda K."/>
            <person name="Liu W.-T."/>
        </authorList>
    </citation>
    <scope>NUCLEOTIDE SEQUENCE</scope>
    <source>
        <strain evidence="1">ADurb.Bin160</strain>
    </source>
</reference>
<accession>A0A1V5ZJH1</accession>
<dbReference type="EMBL" id="MWDB01000049">
    <property type="protein sequence ID" value="OQB40299.1"/>
    <property type="molecule type" value="Genomic_DNA"/>
</dbReference>
<evidence type="ECO:0000313" key="1">
    <source>
        <dbReference type="EMBL" id="OQB40299.1"/>
    </source>
</evidence>